<dbReference type="PANTHER" id="PTHR34820">
    <property type="entry name" value="INNER MEMBRANE PROTEIN YEBZ"/>
    <property type="match status" value="1"/>
</dbReference>
<keyword evidence="6" id="KW-0472">Membrane</keyword>
<evidence type="ECO:0000256" key="1">
    <source>
        <dbReference type="ARBA" id="ARBA00004196"/>
    </source>
</evidence>
<proteinExistence type="predicted"/>
<accession>A0A9D1ZTQ9</accession>
<dbReference type="GO" id="GO:0006825">
    <property type="term" value="P:copper ion transport"/>
    <property type="evidence" value="ECO:0007669"/>
    <property type="project" value="InterPro"/>
</dbReference>
<dbReference type="InterPro" id="IPR014755">
    <property type="entry name" value="Cu-Rt/internalin_Ig-like"/>
</dbReference>
<name>A0A9D1ZTQ9_9MICC</name>
<feature type="domain" description="CopC" evidence="8">
    <location>
        <begin position="34"/>
        <end position="129"/>
    </location>
</feature>
<evidence type="ECO:0000256" key="3">
    <source>
        <dbReference type="ARBA" id="ARBA00022729"/>
    </source>
</evidence>
<keyword evidence="3 7" id="KW-0732">Signal</keyword>
<evidence type="ECO:0000256" key="7">
    <source>
        <dbReference type="SAM" id="SignalP"/>
    </source>
</evidence>
<keyword evidence="6" id="KW-1133">Transmembrane helix</keyword>
<feature type="signal peptide" evidence="7">
    <location>
        <begin position="1"/>
        <end position="33"/>
    </location>
</feature>
<feature type="compositionally biased region" description="Low complexity" evidence="5">
    <location>
        <begin position="140"/>
        <end position="155"/>
    </location>
</feature>
<comment type="caution">
    <text evidence="9">The sequence shown here is derived from an EMBL/GenBank/DDBJ whole genome shotgun (WGS) entry which is preliminary data.</text>
</comment>
<dbReference type="Proteomes" id="UP000824134">
    <property type="component" value="Unassembled WGS sequence"/>
</dbReference>
<dbReference type="PANTHER" id="PTHR34820:SF4">
    <property type="entry name" value="INNER MEMBRANE PROTEIN YEBZ"/>
    <property type="match status" value="1"/>
</dbReference>
<evidence type="ECO:0000256" key="2">
    <source>
        <dbReference type="ARBA" id="ARBA00022723"/>
    </source>
</evidence>
<dbReference type="GO" id="GO:0046688">
    <property type="term" value="P:response to copper ion"/>
    <property type="evidence" value="ECO:0007669"/>
    <property type="project" value="InterPro"/>
</dbReference>
<feature type="transmembrane region" description="Helical" evidence="6">
    <location>
        <begin position="179"/>
        <end position="198"/>
    </location>
</feature>
<protein>
    <submittedName>
        <fullName evidence="9">Copper resistance protein CopC</fullName>
    </submittedName>
</protein>
<feature type="region of interest" description="Disordered" evidence="5">
    <location>
        <begin position="140"/>
        <end position="169"/>
    </location>
</feature>
<dbReference type="InterPro" id="IPR014756">
    <property type="entry name" value="Ig_E-set"/>
</dbReference>
<reference evidence="9" key="2">
    <citation type="submission" date="2021-04" db="EMBL/GenBank/DDBJ databases">
        <authorList>
            <person name="Gilroy R."/>
        </authorList>
    </citation>
    <scope>NUCLEOTIDE SEQUENCE</scope>
    <source>
        <strain evidence="9">ChiHjej12B11-9195</strain>
    </source>
</reference>
<feature type="compositionally biased region" description="Polar residues" evidence="5">
    <location>
        <begin position="156"/>
        <end position="169"/>
    </location>
</feature>
<dbReference type="GO" id="GO:0005507">
    <property type="term" value="F:copper ion binding"/>
    <property type="evidence" value="ECO:0007669"/>
    <property type="project" value="InterPro"/>
</dbReference>
<dbReference type="GO" id="GO:0030313">
    <property type="term" value="C:cell envelope"/>
    <property type="evidence" value="ECO:0007669"/>
    <property type="project" value="UniProtKB-SubCell"/>
</dbReference>
<evidence type="ECO:0000313" key="9">
    <source>
        <dbReference type="EMBL" id="HIY95982.1"/>
    </source>
</evidence>
<dbReference type="GO" id="GO:0042597">
    <property type="term" value="C:periplasmic space"/>
    <property type="evidence" value="ECO:0007669"/>
    <property type="project" value="InterPro"/>
</dbReference>
<evidence type="ECO:0000313" key="10">
    <source>
        <dbReference type="Proteomes" id="UP000824134"/>
    </source>
</evidence>
<evidence type="ECO:0000256" key="6">
    <source>
        <dbReference type="SAM" id="Phobius"/>
    </source>
</evidence>
<feature type="chain" id="PRO_5039701874" evidence="7">
    <location>
        <begin position="34"/>
        <end position="203"/>
    </location>
</feature>
<keyword evidence="6" id="KW-0812">Transmembrane</keyword>
<dbReference type="InterPro" id="IPR007348">
    <property type="entry name" value="CopC_dom"/>
</dbReference>
<organism evidence="9 10">
    <name type="scientific">Candidatus Rothia avicola</name>
    <dbReference type="NCBI Taxonomy" id="2840478"/>
    <lineage>
        <taxon>Bacteria</taxon>
        <taxon>Bacillati</taxon>
        <taxon>Actinomycetota</taxon>
        <taxon>Actinomycetes</taxon>
        <taxon>Micrococcales</taxon>
        <taxon>Micrococcaceae</taxon>
        <taxon>Rothia</taxon>
    </lineage>
</organism>
<sequence length="203" mass="20183">MFKARTASPITRTLVATAALAAGSLLGMNPAAAHDELVSTNPTDGATLTEAPASLELTYSGDIMDVDGANQVRVTNAAGESVTDGAPDIDGKVVTQDLATAAADDTYTVTWRVVSSDGHPIQGTFTYTVGQGGKVADATAQAATTGAAEPSAESTGTSAPVASDPVSQASEGLSTPLKVVLALVAVAALGSALVVVLAKTKRK</sequence>
<evidence type="ECO:0000256" key="5">
    <source>
        <dbReference type="SAM" id="MobiDB-lite"/>
    </source>
</evidence>
<reference evidence="9" key="1">
    <citation type="journal article" date="2021" name="PeerJ">
        <title>Extensive microbial diversity within the chicken gut microbiome revealed by metagenomics and culture.</title>
        <authorList>
            <person name="Gilroy R."/>
            <person name="Ravi A."/>
            <person name="Getino M."/>
            <person name="Pursley I."/>
            <person name="Horton D.L."/>
            <person name="Alikhan N.F."/>
            <person name="Baker D."/>
            <person name="Gharbi K."/>
            <person name="Hall N."/>
            <person name="Watson M."/>
            <person name="Adriaenssens E.M."/>
            <person name="Foster-Nyarko E."/>
            <person name="Jarju S."/>
            <person name="Secka A."/>
            <person name="Antonio M."/>
            <person name="Oren A."/>
            <person name="Chaudhuri R.R."/>
            <person name="La Ragione R."/>
            <person name="Hildebrand F."/>
            <person name="Pallen M.J."/>
        </authorList>
    </citation>
    <scope>NUCLEOTIDE SEQUENCE</scope>
    <source>
        <strain evidence="9">ChiHjej12B11-9195</strain>
    </source>
</reference>
<gene>
    <name evidence="9" type="ORF">H9821_10085</name>
</gene>
<keyword evidence="2" id="KW-0479">Metal-binding</keyword>
<evidence type="ECO:0000256" key="4">
    <source>
        <dbReference type="ARBA" id="ARBA00023008"/>
    </source>
</evidence>
<evidence type="ECO:0000259" key="8">
    <source>
        <dbReference type="Pfam" id="PF04234"/>
    </source>
</evidence>
<dbReference type="Gene3D" id="2.60.40.1220">
    <property type="match status" value="1"/>
</dbReference>
<keyword evidence="4" id="KW-0186">Copper</keyword>
<dbReference type="EMBL" id="DXCN01000077">
    <property type="protein sequence ID" value="HIY95982.1"/>
    <property type="molecule type" value="Genomic_DNA"/>
</dbReference>
<dbReference type="SUPFAM" id="SSF81296">
    <property type="entry name" value="E set domains"/>
    <property type="match status" value="1"/>
</dbReference>
<dbReference type="InterPro" id="IPR032694">
    <property type="entry name" value="CopC/D"/>
</dbReference>
<dbReference type="Pfam" id="PF04234">
    <property type="entry name" value="CopC"/>
    <property type="match status" value="1"/>
</dbReference>
<dbReference type="GO" id="GO:0005886">
    <property type="term" value="C:plasma membrane"/>
    <property type="evidence" value="ECO:0007669"/>
    <property type="project" value="TreeGrafter"/>
</dbReference>
<comment type="subcellular location">
    <subcellularLocation>
        <location evidence="1">Cell envelope</location>
    </subcellularLocation>
</comment>
<dbReference type="AlphaFoldDB" id="A0A9D1ZTQ9"/>